<dbReference type="CDD" id="cd07344">
    <property type="entry name" value="M48_yhfN_like"/>
    <property type="match status" value="1"/>
</dbReference>
<proteinExistence type="predicted"/>
<dbReference type="PANTHER" id="PTHR30399">
    <property type="entry name" value="UNCHARACTERIZED PROTEIN YGJP"/>
    <property type="match status" value="1"/>
</dbReference>
<reference evidence="2" key="1">
    <citation type="journal article" date="2021" name="PeerJ">
        <title>Extensive microbial diversity within the chicken gut microbiome revealed by metagenomics and culture.</title>
        <authorList>
            <person name="Gilroy R."/>
            <person name="Ravi A."/>
            <person name="Getino M."/>
            <person name="Pursley I."/>
            <person name="Horton D.L."/>
            <person name="Alikhan N.F."/>
            <person name="Baker D."/>
            <person name="Gharbi K."/>
            <person name="Hall N."/>
            <person name="Watson M."/>
            <person name="Adriaenssens E.M."/>
            <person name="Foster-Nyarko E."/>
            <person name="Jarju S."/>
            <person name="Secka A."/>
            <person name="Antonio M."/>
            <person name="Oren A."/>
            <person name="Chaudhuri R.R."/>
            <person name="La Ragione R."/>
            <person name="Hildebrand F."/>
            <person name="Pallen M.J."/>
        </authorList>
    </citation>
    <scope>NUCLEOTIDE SEQUENCE</scope>
    <source>
        <strain evidence="2">ChiSxjej5B17-1746</strain>
    </source>
</reference>
<dbReference type="Pfam" id="PF01863">
    <property type="entry name" value="YgjP-like"/>
    <property type="match status" value="1"/>
</dbReference>
<dbReference type="Gene3D" id="3.30.2010.10">
    <property type="entry name" value="Metalloproteases ('zincins'), catalytic domain"/>
    <property type="match status" value="1"/>
</dbReference>
<dbReference type="InterPro" id="IPR002725">
    <property type="entry name" value="YgjP-like_metallopeptidase"/>
</dbReference>
<name>A0A9D1UA23_9BACT</name>
<dbReference type="Proteomes" id="UP000824264">
    <property type="component" value="Unassembled WGS sequence"/>
</dbReference>
<evidence type="ECO:0000313" key="3">
    <source>
        <dbReference type="Proteomes" id="UP000824264"/>
    </source>
</evidence>
<protein>
    <submittedName>
        <fullName evidence="2">M48 family metallopeptidase</fullName>
    </submittedName>
</protein>
<accession>A0A9D1UA23</accession>
<dbReference type="InterPro" id="IPR053136">
    <property type="entry name" value="UTP_pyrophosphatase-like"/>
</dbReference>
<dbReference type="PANTHER" id="PTHR30399:SF1">
    <property type="entry name" value="UTP PYROPHOSPHATASE"/>
    <property type="match status" value="1"/>
</dbReference>
<evidence type="ECO:0000259" key="1">
    <source>
        <dbReference type="Pfam" id="PF01863"/>
    </source>
</evidence>
<comment type="caution">
    <text evidence="2">The sequence shown here is derived from an EMBL/GenBank/DDBJ whole genome shotgun (WGS) entry which is preliminary data.</text>
</comment>
<reference evidence="2" key="2">
    <citation type="submission" date="2021-04" db="EMBL/GenBank/DDBJ databases">
        <authorList>
            <person name="Gilroy R."/>
        </authorList>
    </citation>
    <scope>NUCLEOTIDE SEQUENCE</scope>
    <source>
        <strain evidence="2">ChiSxjej5B17-1746</strain>
    </source>
</reference>
<sequence length="263" mass="30492">MKQAAIAGAAREERTEVHRVVWKGEIIEFVIRRGSPRRRRTAIRVTREGEVQVLLPPRAAGMQAFAAVTSRGDWIARHLRDVKSRPPVRPPAYAAGEEHLVWGECYRLELALPGGDAFFPDGERAVLEDDAAKRMLRLRVRSADAETVRRQLFLWYREEIARRIAQRMDALCPSIPWLAVPPVWRVRVMRRRWGSCTGNGVLTLNTQLVKAPPRCLDYVLLHEIAHLREHNHSKRYYAVLDRLLPEWKEVRRELERWAPLILA</sequence>
<feature type="domain" description="YgjP-like metallopeptidase" evidence="1">
    <location>
        <begin position="39"/>
        <end position="256"/>
    </location>
</feature>
<dbReference type="EMBL" id="DXGI01000412">
    <property type="protein sequence ID" value="HIW79678.1"/>
    <property type="molecule type" value="Genomic_DNA"/>
</dbReference>
<gene>
    <name evidence="2" type="ORF">H9874_11135</name>
</gene>
<organism evidence="2 3">
    <name type="scientific">Candidatus Bilophila faecipullorum</name>
    <dbReference type="NCBI Taxonomy" id="2838482"/>
    <lineage>
        <taxon>Bacteria</taxon>
        <taxon>Pseudomonadati</taxon>
        <taxon>Thermodesulfobacteriota</taxon>
        <taxon>Desulfovibrionia</taxon>
        <taxon>Desulfovibrionales</taxon>
        <taxon>Desulfovibrionaceae</taxon>
        <taxon>Bilophila</taxon>
    </lineage>
</organism>
<dbReference type="AlphaFoldDB" id="A0A9D1UA23"/>
<evidence type="ECO:0000313" key="2">
    <source>
        <dbReference type="EMBL" id="HIW79678.1"/>
    </source>
</evidence>